<dbReference type="SUPFAM" id="SSF56935">
    <property type="entry name" value="Porins"/>
    <property type="match status" value="1"/>
</dbReference>
<accession>A0ABP8NK46</accession>
<evidence type="ECO:0000313" key="1">
    <source>
        <dbReference type="EMBL" id="GAA4466749.1"/>
    </source>
</evidence>
<evidence type="ECO:0000313" key="2">
    <source>
        <dbReference type="Proteomes" id="UP001500067"/>
    </source>
</evidence>
<reference evidence="2" key="1">
    <citation type="journal article" date="2019" name="Int. J. Syst. Evol. Microbiol.">
        <title>The Global Catalogue of Microorganisms (GCM) 10K type strain sequencing project: providing services to taxonomists for standard genome sequencing and annotation.</title>
        <authorList>
            <consortium name="The Broad Institute Genomics Platform"/>
            <consortium name="The Broad Institute Genome Sequencing Center for Infectious Disease"/>
            <person name="Wu L."/>
            <person name="Ma J."/>
        </authorList>
    </citation>
    <scope>NUCLEOTIDE SEQUENCE [LARGE SCALE GENOMIC DNA]</scope>
    <source>
        <strain evidence="2">JCM 32105</strain>
    </source>
</reference>
<comment type="caution">
    <text evidence="1">The sequence shown here is derived from an EMBL/GenBank/DDBJ whole genome shotgun (WGS) entry which is preliminary data.</text>
</comment>
<organism evidence="1 2">
    <name type="scientific">Nemorincola caseinilytica</name>
    <dbReference type="NCBI Taxonomy" id="2054315"/>
    <lineage>
        <taxon>Bacteria</taxon>
        <taxon>Pseudomonadati</taxon>
        <taxon>Bacteroidota</taxon>
        <taxon>Chitinophagia</taxon>
        <taxon>Chitinophagales</taxon>
        <taxon>Chitinophagaceae</taxon>
        <taxon>Nemorincola</taxon>
    </lineage>
</organism>
<protein>
    <submittedName>
        <fullName evidence="1">Carboxypeptidase-like regulatory domain-containing protein</fullName>
    </submittedName>
</protein>
<keyword evidence="2" id="KW-1185">Reference proteome</keyword>
<dbReference type="SUPFAM" id="SSF49464">
    <property type="entry name" value="Carboxypeptidase regulatory domain-like"/>
    <property type="match status" value="1"/>
</dbReference>
<dbReference type="Proteomes" id="UP001500067">
    <property type="component" value="Unassembled WGS sequence"/>
</dbReference>
<dbReference type="InterPro" id="IPR008969">
    <property type="entry name" value="CarboxyPept-like_regulatory"/>
</dbReference>
<gene>
    <name evidence="1" type="ORF">GCM10023093_21320</name>
</gene>
<sequence>MLLLTTAVCAHAQKAIVSGVVRNEMDKGLGQALVADEVTGLGATTNTQGYYYMEVPANKKVTIIYIAQGYIVKRREVLLSPGASRIIDVQMERLQAVQGPDIVIKDQRKREDAGSVILDVSRAVYMPSVVDGVTAMIKQMVGTNNELTSQYNVRGGNFDENLVYVNDFEIYRPFLVRTGQQEGLSFVNSDLVANVNFSVGGFQSKYGDKMSSVLDVSYKKPKEFAGSVTTGLLGASMHLEGASKNQRLTYLVGARQKSNQYVLQAQPTKGIYNPSFTDIQALLNYRVGNWELEGIANYARNRFTFFPETSSSSFGVLNQAYVLNVFYEGGEFDQFDSRFGGLSATYHKVGSKFRIKFLGSGFRTNEYETYDIFGAYLLGELQTDLSKRDFGQIKTYLGAGAIHNFARNYLNVNVGDMGTRGSYDAGDHLIQFGANATVTAIGDELHEWERRDSAAFSQPYDPNGVNMVSLYHSSTDLNYTRLSGFVQDYFKLDSGRLTATAGIRFNHSLLNDELNISPRLQMSYRPRSRTRDLVLKLAAGKYVQPPFYREMRDVNGGVNKDLLAQKSWQFVLGADYNFSMFRRPFKVTGETYYKYLWDQDPYRYDNVRIRYTGKNDAIGRVYGGEVRLYGELVEGATSWISIGMLKAEQKITDSPSIAGYDNYFPMPTDQRFMLGMYFEDYLRKNKNFKAHVNVMYASGLPVGPPRGHLYQNILRIPDYKRVDIGFSALLLDGLKKEYRAHSFFNHIHSIWGSLEVFNLLSIQNTLSYTWIQDQSSGSMYAVPNRLTTRLLNVKLHFTF</sequence>
<proteinExistence type="predicted"/>
<dbReference type="EMBL" id="BAABFA010000014">
    <property type="protein sequence ID" value="GAA4466749.1"/>
    <property type="molecule type" value="Genomic_DNA"/>
</dbReference>
<name>A0ABP8NK46_9BACT</name>